<dbReference type="RefSeq" id="WP_379912885.1">
    <property type="nucleotide sequence ID" value="NZ_JBHSWE010000001.1"/>
</dbReference>
<evidence type="ECO:0000313" key="5">
    <source>
        <dbReference type="EMBL" id="MFC6669543.1"/>
    </source>
</evidence>
<evidence type="ECO:0000256" key="1">
    <source>
        <dbReference type="ARBA" id="ARBA00005233"/>
    </source>
</evidence>
<keyword evidence="6" id="KW-1185">Reference proteome</keyword>
<keyword evidence="3" id="KW-0281">Fimbrium</keyword>
<keyword evidence="4" id="KW-1133">Transmembrane helix</keyword>
<keyword evidence="2" id="KW-0488">Methylation</keyword>
<organism evidence="5 6">
    <name type="scientific">Marinobacterium aestuariivivens</name>
    <dbReference type="NCBI Taxonomy" id="1698799"/>
    <lineage>
        <taxon>Bacteria</taxon>
        <taxon>Pseudomonadati</taxon>
        <taxon>Pseudomonadota</taxon>
        <taxon>Gammaproteobacteria</taxon>
        <taxon>Oceanospirillales</taxon>
        <taxon>Oceanospirillaceae</taxon>
        <taxon>Marinobacterium</taxon>
    </lineage>
</organism>
<sequence length="172" mass="17679">MVQKGFTLIELMIVVAIIGILAALAIPAYQDYVARSQASEGLTITDGIKVAIQEHYADLGVCPNNVASDATTYGIDDDENIDGSYVLSVQVGADDASAAYCGMLVTYRGAGEVASKLTDETLYVVGNLNAGTEVDWICNGDGGWATAPGGISGDAGSLLTTAPEILPSACKP</sequence>
<dbReference type="PROSITE" id="PS00409">
    <property type="entry name" value="PROKAR_NTER_METHYL"/>
    <property type="match status" value="1"/>
</dbReference>
<evidence type="ECO:0000313" key="6">
    <source>
        <dbReference type="Proteomes" id="UP001596422"/>
    </source>
</evidence>
<comment type="similarity">
    <text evidence="1 3">Belongs to the N-Me-Phe pilin family.</text>
</comment>
<dbReference type="NCBIfam" id="TIGR02532">
    <property type="entry name" value="IV_pilin_GFxxxE"/>
    <property type="match status" value="1"/>
</dbReference>
<dbReference type="Proteomes" id="UP001596422">
    <property type="component" value="Unassembled WGS sequence"/>
</dbReference>
<comment type="caution">
    <text evidence="5">The sequence shown here is derived from an EMBL/GenBank/DDBJ whole genome shotgun (WGS) entry which is preliminary data.</text>
</comment>
<evidence type="ECO:0000256" key="3">
    <source>
        <dbReference type="RuleBase" id="RU000389"/>
    </source>
</evidence>
<dbReference type="InterPro" id="IPR045584">
    <property type="entry name" value="Pilin-like"/>
</dbReference>
<dbReference type="PANTHER" id="PTHR30093:SF34">
    <property type="entry name" value="PREPILIN PEPTIDASE-DEPENDENT PROTEIN D"/>
    <property type="match status" value="1"/>
</dbReference>
<dbReference type="EMBL" id="JBHSWE010000001">
    <property type="protein sequence ID" value="MFC6669543.1"/>
    <property type="molecule type" value="Genomic_DNA"/>
</dbReference>
<dbReference type="SUPFAM" id="SSF54523">
    <property type="entry name" value="Pili subunits"/>
    <property type="match status" value="1"/>
</dbReference>
<dbReference type="Pfam" id="PF07963">
    <property type="entry name" value="N_methyl"/>
    <property type="match status" value="1"/>
</dbReference>
<dbReference type="PANTHER" id="PTHR30093">
    <property type="entry name" value="GENERAL SECRETION PATHWAY PROTEIN G"/>
    <property type="match status" value="1"/>
</dbReference>
<dbReference type="Pfam" id="PF00114">
    <property type="entry name" value="Pilin"/>
    <property type="match status" value="1"/>
</dbReference>
<protein>
    <submittedName>
        <fullName evidence="5">Pilin</fullName>
    </submittedName>
</protein>
<gene>
    <name evidence="5" type="ORF">ACFQDL_05110</name>
</gene>
<feature type="transmembrane region" description="Helical" evidence="4">
    <location>
        <begin position="6"/>
        <end position="29"/>
    </location>
</feature>
<proteinExistence type="inferred from homology"/>
<dbReference type="InterPro" id="IPR001082">
    <property type="entry name" value="Pilin"/>
</dbReference>
<name>A0ABW1ZWH0_9GAMM</name>
<dbReference type="InterPro" id="IPR012902">
    <property type="entry name" value="N_methyl_site"/>
</dbReference>
<dbReference type="Gene3D" id="3.30.700.10">
    <property type="entry name" value="Glycoprotein, Type 4 Pilin"/>
    <property type="match status" value="1"/>
</dbReference>
<keyword evidence="4" id="KW-0812">Transmembrane</keyword>
<accession>A0ABW1ZWH0</accession>
<reference evidence="6" key="1">
    <citation type="journal article" date="2019" name="Int. J. Syst. Evol. Microbiol.">
        <title>The Global Catalogue of Microorganisms (GCM) 10K type strain sequencing project: providing services to taxonomists for standard genome sequencing and annotation.</title>
        <authorList>
            <consortium name="The Broad Institute Genomics Platform"/>
            <consortium name="The Broad Institute Genome Sequencing Center for Infectious Disease"/>
            <person name="Wu L."/>
            <person name="Ma J."/>
        </authorList>
    </citation>
    <scope>NUCLEOTIDE SEQUENCE [LARGE SCALE GENOMIC DNA]</scope>
    <source>
        <strain evidence="6">NBRC 111756</strain>
    </source>
</reference>
<keyword evidence="4" id="KW-0472">Membrane</keyword>
<evidence type="ECO:0000256" key="4">
    <source>
        <dbReference type="SAM" id="Phobius"/>
    </source>
</evidence>
<evidence type="ECO:0000256" key="2">
    <source>
        <dbReference type="ARBA" id="ARBA00022481"/>
    </source>
</evidence>